<dbReference type="Pfam" id="PF00486">
    <property type="entry name" value="Trans_reg_C"/>
    <property type="match status" value="1"/>
</dbReference>
<keyword evidence="3" id="KW-0805">Transcription regulation</keyword>
<dbReference type="Proteomes" id="UP000838686">
    <property type="component" value="Unassembled WGS sequence"/>
</dbReference>
<protein>
    <submittedName>
        <fullName evidence="10">Transcriptional regulatory protein SrrA</fullName>
    </submittedName>
</protein>
<reference evidence="10" key="1">
    <citation type="submission" date="2022-01" db="EMBL/GenBank/DDBJ databases">
        <authorList>
            <person name="Criscuolo A."/>
        </authorList>
    </citation>
    <scope>NUCLEOTIDE SEQUENCE</scope>
    <source>
        <strain evidence="10">CIP111893</strain>
    </source>
</reference>
<dbReference type="InterPro" id="IPR001867">
    <property type="entry name" value="OmpR/PhoB-type_DNA-bd"/>
</dbReference>
<dbReference type="Gene3D" id="6.10.250.690">
    <property type="match status" value="1"/>
</dbReference>
<accession>A0ABN8GUN1</accession>
<dbReference type="SUPFAM" id="SSF52172">
    <property type="entry name" value="CheY-like"/>
    <property type="match status" value="1"/>
</dbReference>
<keyword evidence="1 6" id="KW-0597">Phosphoprotein</keyword>
<dbReference type="RefSeq" id="WP_236344413.1">
    <property type="nucleotide sequence ID" value="NZ_CAKMMF010000026.1"/>
</dbReference>
<dbReference type="Gene3D" id="1.10.10.10">
    <property type="entry name" value="Winged helix-like DNA-binding domain superfamily/Winged helix DNA-binding domain"/>
    <property type="match status" value="1"/>
</dbReference>
<feature type="DNA-binding region" description="OmpR/PhoB-type" evidence="7">
    <location>
        <begin position="125"/>
        <end position="224"/>
    </location>
</feature>
<feature type="modified residue" description="4-aspartylphosphate" evidence="6">
    <location>
        <position position="52"/>
    </location>
</feature>
<dbReference type="Pfam" id="PF00072">
    <property type="entry name" value="Response_reg"/>
    <property type="match status" value="1"/>
</dbReference>
<dbReference type="PROSITE" id="PS51755">
    <property type="entry name" value="OMPR_PHOB"/>
    <property type="match status" value="1"/>
</dbReference>
<evidence type="ECO:0000256" key="1">
    <source>
        <dbReference type="ARBA" id="ARBA00022553"/>
    </source>
</evidence>
<evidence type="ECO:0000313" key="11">
    <source>
        <dbReference type="Proteomes" id="UP000838686"/>
    </source>
</evidence>
<keyword evidence="5" id="KW-0804">Transcription</keyword>
<keyword evidence="2" id="KW-0902">Two-component regulatory system</keyword>
<evidence type="ECO:0000256" key="6">
    <source>
        <dbReference type="PROSITE-ProRule" id="PRU00169"/>
    </source>
</evidence>
<keyword evidence="4 7" id="KW-0238">DNA-binding</keyword>
<dbReference type="SMART" id="SM00862">
    <property type="entry name" value="Trans_reg_C"/>
    <property type="match status" value="1"/>
</dbReference>
<organism evidence="10 11">
    <name type="scientific">Paenibacillus plantiphilus</name>
    <dbReference type="NCBI Taxonomy" id="2905650"/>
    <lineage>
        <taxon>Bacteria</taxon>
        <taxon>Bacillati</taxon>
        <taxon>Bacillota</taxon>
        <taxon>Bacilli</taxon>
        <taxon>Bacillales</taxon>
        <taxon>Paenibacillaceae</taxon>
        <taxon>Paenibacillus</taxon>
    </lineage>
</organism>
<dbReference type="CDD" id="cd17574">
    <property type="entry name" value="REC_OmpR"/>
    <property type="match status" value="1"/>
</dbReference>
<dbReference type="SMART" id="SM00448">
    <property type="entry name" value="REC"/>
    <property type="match status" value="1"/>
</dbReference>
<sequence>MHKILIIEDEANISMVLKVYLEKQGYVVEQAYDGDQALDMFAKGKPSLVLLDVMLPGIDGWSILKHIRERSACPVMMLTALGDIQYRLEGLTGGADDYLVKPFIGAEVVARVQAVLRRIPQVWSEEVVIFGNLRIDYTAREVLLSGQRVHLTPRDLALLLFLASHPNQLFDREHLIQCVWGIEYEGSDRAVDLAVKRIRKSLAAWSSEEGELETLRGMGYKFRAKACSS</sequence>
<evidence type="ECO:0000256" key="3">
    <source>
        <dbReference type="ARBA" id="ARBA00023015"/>
    </source>
</evidence>
<dbReference type="EMBL" id="CAKMMF010000026">
    <property type="protein sequence ID" value="CAH1216249.1"/>
    <property type="molecule type" value="Genomic_DNA"/>
</dbReference>
<evidence type="ECO:0000256" key="5">
    <source>
        <dbReference type="ARBA" id="ARBA00023163"/>
    </source>
</evidence>
<feature type="domain" description="Response regulatory" evidence="8">
    <location>
        <begin position="3"/>
        <end position="116"/>
    </location>
</feature>
<evidence type="ECO:0000256" key="7">
    <source>
        <dbReference type="PROSITE-ProRule" id="PRU01091"/>
    </source>
</evidence>
<dbReference type="CDD" id="cd00383">
    <property type="entry name" value="trans_reg_C"/>
    <property type="match status" value="1"/>
</dbReference>
<dbReference type="PANTHER" id="PTHR48111:SF1">
    <property type="entry name" value="TWO-COMPONENT RESPONSE REGULATOR ORR33"/>
    <property type="match status" value="1"/>
</dbReference>
<evidence type="ECO:0000259" key="9">
    <source>
        <dbReference type="PROSITE" id="PS51755"/>
    </source>
</evidence>
<feature type="domain" description="OmpR/PhoB-type" evidence="9">
    <location>
        <begin position="125"/>
        <end position="224"/>
    </location>
</feature>
<proteinExistence type="predicted"/>
<dbReference type="InterPro" id="IPR036388">
    <property type="entry name" value="WH-like_DNA-bd_sf"/>
</dbReference>
<name>A0ABN8GUN1_9BACL</name>
<evidence type="ECO:0000259" key="8">
    <source>
        <dbReference type="PROSITE" id="PS50110"/>
    </source>
</evidence>
<dbReference type="InterPro" id="IPR011006">
    <property type="entry name" value="CheY-like_superfamily"/>
</dbReference>
<evidence type="ECO:0000256" key="2">
    <source>
        <dbReference type="ARBA" id="ARBA00023012"/>
    </source>
</evidence>
<keyword evidence="11" id="KW-1185">Reference proteome</keyword>
<dbReference type="Gene3D" id="3.40.50.2300">
    <property type="match status" value="1"/>
</dbReference>
<dbReference type="PANTHER" id="PTHR48111">
    <property type="entry name" value="REGULATOR OF RPOS"/>
    <property type="match status" value="1"/>
</dbReference>
<evidence type="ECO:0000313" key="10">
    <source>
        <dbReference type="EMBL" id="CAH1216249.1"/>
    </source>
</evidence>
<evidence type="ECO:0000256" key="4">
    <source>
        <dbReference type="ARBA" id="ARBA00023125"/>
    </source>
</evidence>
<dbReference type="InterPro" id="IPR039420">
    <property type="entry name" value="WalR-like"/>
</dbReference>
<dbReference type="PROSITE" id="PS50110">
    <property type="entry name" value="RESPONSE_REGULATORY"/>
    <property type="match status" value="1"/>
</dbReference>
<dbReference type="InterPro" id="IPR001789">
    <property type="entry name" value="Sig_transdc_resp-reg_receiver"/>
</dbReference>
<gene>
    <name evidence="10" type="primary">srrA_5</name>
    <name evidence="10" type="ORF">PAECIP111893_04083</name>
</gene>
<comment type="caution">
    <text evidence="10">The sequence shown here is derived from an EMBL/GenBank/DDBJ whole genome shotgun (WGS) entry which is preliminary data.</text>
</comment>